<dbReference type="Gene3D" id="3.30.160.170">
    <property type="entry name" value="FlaG-like"/>
    <property type="match status" value="1"/>
</dbReference>
<protein>
    <submittedName>
        <fullName evidence="1">Flagellar protein FlaG</fullName>
    </submittedName>
</protein>
<keyword evidence="2" id="KW-1185">Reference proteome</keyword>
<evidence type="ECO:0000313" key="1">
    <source>
        <dbReference type="EMBL" id="MDQ0177078.1"/>
    </source>
</evidence>
<keyword evidence="1" id="KW-0282">Flagellum</keyword>
<proteinExistence type="predicted"/>
<dbReference type="Pfam" id="PF03646">
    <property type="entry name" value="FlaG"/>
    <property type="match status" value="1"/>
</dbReference>
<name>A0ABT9WVG0_9BACI</name>
<reference evidence="1 2" key="1">
    <citation type="submission" date="2023-07" db="EMBL/GenBank/DDBJ databases">
        <title>Genomic Encyclopedia of Type Strains, Phase IV (KMG-IV): sequencing the most valuable type-strain genomes for metagenomic binning, comparative biology and taxonomic classification.</title>
        <authorList>
            <person name="Goeker M."/>
        </authorList>
    </citation>
    <scope>NUCLEOTIDE SEQUENCE [LARGE SCALE GENOMIC DNA]</scope>
    <source>
        <strain evidence="1 2">DSM 23837</strain>
    </source>
</reference>
<dbReference type="NCBIfam" id="NF005834">
    <property type="entry name" value="PRK07738.1"/>
    <property type="match status" value="1"/>
</dbReference>
<dbReference type="InterPro" id="IPR035924">
    <property type="entry name" value="FlaG-like_sf"/>
</dbReference>
<dbReference type="PANTHER" id="PTHR37166:SF1">
    <property type="entry name" value="PROTEIN FLAG"/>
    <property type="match status" value="1"/>
</dbReference>
<keyword evidence="1" id="KW-0969">Cilium</keyword>
<organism evidence="1 2">
    <name type="scientific">Bacillus chungangensis</name>
    <dbReference type="NCBI Taxonomy" id="587633"/>
    <lineage>
        <taxon>Bacteria</taxon>
        <taxon>Bacillati</taxon>
        <taxon>Bacillota</taxon>
        <taxon>Bacilli</taxon>
        <taxon>Bacillales</taxon>
        <taxon>Bacillaceae</taxon>
        <taxon>Bacillus</taxon>
    </lineage>
</organism>
<accession>A0ABT9WVG0</accession>
<gene>
    <name evidence="1" type="ORF">J2S08_002957</name>
</gene>
<dbReference type="EMBL" id="JAUSTT010000018">
    <property type="protein sequence ID" value="MDQ0177078.1"/>
    <property type="molecule type" value="Genomic_DNA"/>
</dbReference>
<dbReference type="InterPro" id="IPR005186">
    <property type="entry name" value="FlaG"/>
</dbReference>
<comment type="caution">
    <text evidence="1">The sequence shown here is derived from an EMBL/GenBank/DDBJ whole genome shotgun (WGS) entry which is preliminary data.</text>
</comment>
<dbReference type="PANTHER" id="PTHR37166">
    <property type="entry name" value="PROTEIN FLAG"/>
    <property type="match status" value="1"/>
</dbReference>
<dbReference type="RefSeq" id="WP_307230766.1">
    <property type="nucleotide sequence ID" value="NZ_JAUSTT010000018.1"/>
</dbReference>
<dbReference type="Proteomes" id="UP001223586">
    <property type="component" value="Unassembled WGS sequence"/>
</dbReference>
<sequence length="119" mass="13681">MIERFGGKIGSTNLIADSLKSEISKAAAVSNIVQSDAKDWRDGIFPKKEIDHVVQVMNEVMENSHRHLKFEFHDQLNEYYVTIIDQETNEIIREIPPKKLLDMFAAMTEFVGLMVDKKI</sequence>
<keyword evidence="1" id="KW-0966">Cell projection</keyword>
<dbReference type="SUPFAM" id="SSF160214">
    <property type="entry name" value="FlaG-like"/>
    <property type="match status" value="1"/>
</dbReference>
<evidence type="ECO:0000313" key="2">
    <source>
        <dbReference type="Proteomes" id="UP001223586"/>
    </source>
</evidence>